<sequence length="362" mass="40536">MLTFSRKAFRMKQTLLTLFFLLFTYVYATDYNAVQTSINLILEIAKDLQHVPDPSKVNQQEAGDVTYYLETLTIPIKNSKAQIQNFSGVLESKEADSIITSIGVMEADFAKGMPDLTKLKTALIAAGAKEDMEYYMFYLNDAIHGFAKALPKIFPSPQQAKAADICSKLQAETLNACTSYYNNCTYKCFNEHNLNHLQHRLHIGMLKESSDATIRHIRMSVTVSLIAGAIYLCTAYFRDHKGTSRILELIEDTQKLQKTGEVDSCMQSDIRKKTTSFDGMHTISGALCDLISFADIERLAYYASIAEINFNAGININLKFDLANINSNIDLAYGYDFQTLGRTIVKSGRTINSIVLCDSEDT</sequence>
<dbReference type="InParanoid" id="A0A316VKR8"/>
<organism evidence="2 3">
    <name type="scientific">Meira miltonrushii</name>
    <dbReference type="NCBI Taxonomy" id="1280837"/>
    <lineage>
        <taxon>Eukaryota</taxon>
        <taxon>Fungi</taxon>
        <taxon>Dikarya</taxon>
        <taxon>Basidiomycota</taxon>
        <taxon>Ustilaginomycotina</taxon>
        <taxon>Exobasidiomycetes</taxon>
        <taxon>Exobasidiales</taxon>
        <taxon>Brachybasidiaceae</taxon>
        <taxon>Meira</taxon>
    </lineage>
</organism>
<feature type="signal peptide" evidence="1">
    <location>
        <begin position="1"/>
        <end position="28"/>
    </location>
</feature>
<evidence type="ECO:0000313" key="2">
    <source>
        <dbReference type="EMBL" id="PWN36943.1"/>
    </source>
</evidence>
<protein>
    <submittedName>
        <fullName evidence="2">Uncharacterized protein</fullName>
    </submittedName>
</protein>
<gene>
    <name evidence="2" type="ORF">FA14DRAFT_183275</name>
</gene>
<dbReference type="GeneID" id="37023087"/>
<name>A0A316VKR8_9BASI</name>
<keyword evidence="3" id="KW-1185">Reference proteome</keyword>
<dbReference type="RefSeq" id="XP_025357245.1">
    <property type="nucleotide sequence ID" value="XM_025501306.1"/>
</dbReference>
<keyword evidence="1" id="KW-0732">Signal</keyword>
<dbReference type="EMBL" id="KZ819602">
    <property type="protein sequence ID" value="PWN36943.1"/>
    <property type="molecule type" value="Genomic_DNA"/>
</dbReference>
<reference evidence="2 3" key="1">
    <citation type="journal article" date="2018" name="Mol. Biol. Evol.">
        <title>Broad Genomic Sampling Reveals a Smut Pathogenic Ancestry of the Fungal Clade Ustilaginomycotina.</title>
        <authorList>
            <person name="Kijpornyongpan T."/>
            <person name="Mondo S.J."/>
            <person name="Barry K."/>
            <person name="Sandor L."/>
            <person name="Lee J."/>
            <person name="Lipzen A."/>
            <person name="Pangilinan J."/>
            <person name="LaButti K."/>
            <person name="Hainaut M."/>
            <person name="Henrissat B."/>
            <person name="Grigoriev I.V."/>
            <person name="Spatafora J.W."/>
            <person name="Aime M.C."/>
        </authorList>
    </citation>
    <scope>NUCLEOTIDE SEQUENCE [LARGE SCALE GENOMIC DNA]</scope>
    <source>
        <strain evidence="2 3">MCA 3882</strain>
    </source>
</reference>
<proteinExistence type="predicted"/>
<evidence type="ECO:0000313" key="3">
    <source>
        <dbReference type="Proteomes" id="UP000245771"/>
    </source>
</evidence>
<dbReference type="AlphaFoldDB" id="A0A316VKR8"/>
<accession>A0A316VKR8</accession>
<feature type="chain" id="PRO_5016244141" evidence="1">
    <location>
        <begin position="29"/>
        <end position="362"/>
    </location>
</feature>
<dbReference type="Proteomes" id="UP000245771">
    <property type="component" value="Unassembled WGS sequence"/>
</dbReference>
<evidence type="ECO:0000256" key="1">
    <source>
        <dbReference type="SAM" id="SignalP"/>
    </source>
</evidence>